<evidence type="ECO:0000256" key="1">
    <source>
        <dbReference type="SAM" id="SignalP"/>
    </source>
</evidence>
<feature type="signal peptide" evidence="1">
    <location>
        <begin position="1"/>
        <end position="26"/>
    </location>
</feature>
<name>A0A848RPQ6_9ACTO</name>
<comment type="caution">
    <text evidence="2">The sequence shown here is derived from an EMBL/GenBank/DDBJ whole genome shotgun (WGS) entry which is preliminary data.</text>
</comment>
<gene>
    <name evidence="2" type="ORF">HHJ74_09710</name>
</gene>
<evidence type="ECO:0000313" key="3">
    <source>
        <dbReference type="Proteomes" id="UP000582487"/>
    </source>
</evidence>
<reference evidence="2 3" key="1">
    <citation type="submission" date="2020-04" db="EMBL/GenBank/DDBJ databases">
        <title>Antimicrobial susceptibility and clonality of vaginal-derived multi-drug resistant Mobiluncus isolates in China.</title>
        <authorList>
            <person name="Zhang X."/>
        </authorList>
    </citation>
    <scope>NUCLEOTIDE SEQUENCE [LARGE SCALE GENOMIC DNA]</scope>
    <source>
        <strain evidence="2 3">7</strain>
    </source>
</reference>
<proteinExistence type="predicted"/>
<feature type="chain" id="PRO_5032754409" evidence="1">
    <location>
        <begin position="27"/>
        <end position="167"/>
    </location>
</feature>
<dbReference type="EMBL" id="JABCUV010000013">
    <property type="protein sequence ID" value="NMW93953.1"/>
    <property type="molecule type" value="Genomic_DNA"/>
</dbReference>
<organism evidence="2 3">
    <name type="scientific">Mobiluncus mulieris</name>
    <dbReference type="NCBI Taxonomy" id="2052"/>
    <lineage>
        <taxon>Bacteria</taxon>
        <taxon>Bacillati</taxon>
        <taxon>Actinomycetota</taxon>
        <taxon>Actinomycetes</taxon>
        <taxon>Actinomycetales</taxon>
        <taxon>Actinomycetaceae</taxon>
        <taxon>Mobiluncus</taxon>
    </lineage>
</organism>
<dbReference type="AlphaFoldDB" id="A0A848RPQ6"/>
<sequence>MSIFRKFAAGVATIAVGAMMAGTAVAAGGSWDGEQRHYNVYSTYDEVVSSQFFMPPPRVDRFDMATSVYATVTAYDQSNEEQVRLCYTEPYGTKIVACTLYKEIDGFLPIQGIGNFQVVGPNAEQINGGIYNNVSAKGSFTIQHMFPKGPSRPLISDGGVDSLVVSY</sequence>
<evidence type="ECO:0000313" key="2">
    <source>
        <dbReference type="EMBL" id="NMW93953.1"/>
    </source>
</evidence>
<dbReference type="Proteomes" id="UP000582487">
    <property type="component" value="Unassembled WGS sequence"/>
</dbReference>
<protein>
    <submittedName>
        <fullName evidence="2">Branched-chain amino acid ABC transporter substrate-binding protein</fullName>
    </submittedName>
</protein>
<keyword evidence="1" id="KW-0732">Signal</keyword>
<accession>A0A848RPQ6</accession>
<dbReference type="RefSeq" id="WP_004016571.1">
    <property type="nucleotide sequence ID" value="NZ_JABCUT010000015.1"/>
</dbReference>